<dbReference type="InterPro" id="IPR052664">
    <property type="entry name" value="BTB-MATH_domain_protein"/>
</dbReference>
<organism evidence="2 3">
    <name type="scientific">Caenorhabditis angaria</name>
    <dbReference type="NCBI Taxonomy" id="860376"/>
    <lineage>
        <taxon>Eukaryota</taxon>
        <taxon>Metazoa</taxon>
        <taxon>Ecdysozoa</taxon>
        <taxon>Nematoda</taxon>
        <taxon>Chromadorea</taxon>
        <taxon>Rhabditida</taxon>
        <taxon>Rhabditina</taxon>
        <taxon>Rhabditomorpha</taxon>
        <taxon>Rhabditoidea</taxon>
        <taxon>Rhabditidae</taxon>
        <taxon>Peloderinae</taxon>
        <taxon>Caenorhabditis</taxon>
    </lineage>
</organism>
<dbReference type="EMBL" id="CANHGI010000001">
    <property type="protein sequence ID" value="CAI5440085.1"/>
    <property type="molecule type" value="Genomic_DNA"/>
</dbReference>
<accession>A0A9P1I8E1</accession>
<dbReference type="AlphaFoldDB" id="A0A9P1I8E1"/>
<dbReference type="Proteomes" id="UP001152747">
    <property type="component" value="Unassembled WGS sequence"/>
</dbReference>
<evidence type="ECO:0000313" key="3">
    <source>
        <dbReference type="Proteomes" id="UP001152747"/>
    </source>
</evidence>
<evidence type="ECO:0000313" key="2">
    <source>
        <dbReference type="EMBL" id="CAI5440085.1"/>
    </source>
</evidence>
<evidence type="ECO:0000259" key="1">
    <source>
        <dbReference type="PROSITE" id="PS50097"/>
    </source>
</evidence>
<protein>
    <recommendedName>
        <fullName evidence="1">BTB domain-containing protein</fullName>
    </recommendedName>
</protein>
<comment type="caution">
    <text evidence="2">The sequence shown here is derived from an EMBL/GenBank/DDBJ whole genome shotgun (WGS) entry which is preliminary data.</text>
</comment>
<dbReference type="SUPFAM" id="SSF54695">
    <property type="entry name" value="POZ domain"/>
    <property type="match status" value="1"/>
</dbReference>
<dbReference type="PROSITE" id="PS50097">
    <property type="entry name" value="BTB"/>
    <property type="match status" value="1"/>
</dbReference>
<proteinExistence type="predicted"/>
<sequence length="334" mass="38746">MTNRVVSNNYKSECFHVNWIGNLKEIGEIEVEGLKWKIGIKETNIDGSDYLTFCLPVPKIENETKDNKMYNVQFMVVDRTGNNKNLTCNLNFSNQDIIENDVKEVTFNEKSWRTIYNETCSDMNGSSVDRYRKNDHISIKTTVSVTSHNFFNNIPGVTDIVLKVENTEFYMNKRDLCMNSDYFYDLFVVQKCEDKVIEIQDVDVDDFSMFLILLDHRSTLGSPNFSSSLRSGDFEKYLFLADRFEAKIIHSKIAFAMNLMFEVQPKSTTAFDYSTIRLKCLKFADKYNYTNILEHCLNSFGSVKEVKDISKCEDFIGMSSETKVRVLYCVLEFA</sequence>
<reference evidence="2" key="1">
    <citation type="submission" date="2022-11" db="EMBL/GenBank/DDBJ databases">
        <authorList>
            <person name="Kikuchi T."/>
        </authorList>
    </citation>
    <scope>NUCLEOTIDE SEQUENCE</scope>
    <source>
        <strain evidence="2">PS1010</strain>
    </source>
</reference>
<dbReference type="Gene3D" id="3.30.710.10">
    <property type="entry name" value="Potassium Channel Kv1.1, Chain A"/>
    <property type="match status" value="1"/>
</dbReference>
<gene>
    <name evidence="2" type="ORF">CAMP_LOCUS2722</name>
</gene>
<dbReference type="PANTHER" id="PTHR22743:SF165">
    <property type="entry name" value="BTB AND MATH DOMAIN CONTAINING-RELATED"/>
    <property type="match status" value="1"/>
</dbReference>
<dbReference type="InterPro" id="IPR011333">
    <property type="entry name" value="SKP1/BTB/POZ_sf"/>
</dbReference>
<feature type="domain" description="BTB" evidence="1">
    <location>
        <begin position="158"/>
        <end position="214"/>
    </location>
</feature>
<keyword evidence="3" id="KW-1185">Reference proteome</keyword>
<dbReference type="InterPro" id="IPR000210">
    <property type="entry name" value="BTB/POZ_dom"/>
</dbReference>
<dbReference type="Pfam" id="PF00651">
    <property type="entry name" value="BTB"/>
    <property type="match status" value="1"/>
</dbReference>
<name>A0A9P1I8E1_9PELO</name>
<dbReference type="PANTHER" id="PTHR22743">
    <property type="entry name" value="MEPRIN/TRAF-LIKE MATH FAMILY-C.ELEGANS"/>
    <property type="match status" value="1"/>
</dbReference>
<dbReference type="CDD" id="cd18186">
    <property type="entry name" value="BTB_POZ_ZBTB_KLHL-like"/>
    <property type="match status" value="1"/>
</dbReference>